<name>A0ABQ9H0R7_9NEOP</name>
<evidence type="ECO:0000313" key="1">
    <source>
        <dbReference type="EMBL" id="KAJ8877806.1"/>
    </source>
</evidence>
<sequence length="769" mass="86135">MSDPYPHKLAHSIFLISPGAEGSPLTEHPTVLVVLTDVPSNHSLRRPKAKNILHTLLPREPTTLNQDKGGVILLTKTLRDAGSVRLIIFSLSLSITLSRSKGPRWLSGLHDCLPPRRTWFNPLPGNRIFASGNRAGRCRWSAGFLGDLPFPPPPSFQRRPMLTSITLIGSQYLAVKSRPNLFTHSFSLSLAHTLYLSLSLTHTSIVKNQTNICCYLGCLETTQVAVHARLEPIRLQGKEFLQGDMWRWQEIWLPWPHLGDDNFPERRTPYTYKEGKSCKEAFIAAEGDWAAMVRDWGHDYLPIEARCDKDDTALGIKCAIATKRKNQAELHGNAYEPPQFLHWLLPECEGTPSLAQQHALVYRGARRRYQLPRSKWWSIIGNRAIHIPAAASSRVLSEVCDTFARWRPGGREEVAIPSSLTREWTGTGCPPPDMALNGSMAPFTASERHLADYSQVTEVKFVGQVGPLDEKRLCKIKCIGGEWVGPLCQSQEVRGENNSTRLDASIVEEFHPFACHLLISHIRSHPLTFAKHIRQGVGIRWVSEGGVVGLFLFVRGPAFLPGKQSVPPLLSDISRVLINPFSTRPSDSLPLRKLIQGVATPSSDCRSGTLPSHPSLFVYKASLPNQKVHSQDISHNRESLIRHCPICPGQCQQSCPLNTDESPMMHKIDPCVPHHSSMCNDAFEDYFVDLPQDLEVQTPLRRPQYPQLMKNHNSLSCGILNEDTQVLILQYILDELPHKPYHKTPCQFALQHHGLGLSDGKPELQLRSP</sequence>
<keyword evidence="2" id="KW-1185">Reference proteome</keyword>
<reference evidence="1 2" key="1">
    <citation type="submission" date="2023-02" db="EMBL/GenBank/DDBJ databases">
        <title>LHISI_Scaffold_Assembly.</title>
        <authorList>
            <person name="Stuart O.P."/>
            <person name="Cleave R."/>
            <person name="Magrath M.J.L."/>
            <person name="Mikheyev A.S."/>
        </authorList>
    </citation>
    <scope>NUCLEOTIDE SEQUENCE [LARGE SCALE GENOMIC DNA]</scope>
    <source>
        <strain evidence="1">Daus_M_001</strain>
        <tissue evidence="1">Leg muscle</tissue>
    </source>
</reference>
<dbReference type="Proteomes" id="UP001159363">
    <property type="component" value="Chromosome 7"/>
</dbReference>
<gene>
    <name evidence="1" type="ORF">PR048_022263</name>
</gene>
<comment type="caution">
    <text evidence="1">The sequence shown here is derived from an EMBL/GenBank/DDBJ whole genome shotgun (WGS) entry which is preliminary data.</text>
</comment>
<proteinExistence type="predicted"/>
<protein>
    <submittedName>
        <fullName evidence="1">Uncharacterized protein</fullName>
    </submittedName>
</protein>
<evidence type="ECO:0000313" key="2">
    <source>
        <dbReference type="Proteomes" id="UP001159363"/>
    </source>
</evidence>
<organism evidence="1 2">
    <name type="scientific">Dryococelus australis</name>
    <dbReference type="NCBI Taxonomy" id="614101"/>
    <lineage>
        <taxon>Eukaryota</taxon>
        <taxon>Metazoa</taxon>
        <taxon>Ecdysozoa</taxon>
        <taxon>Arthropoda</taxon>
        <taxon>Hexapoda</taxon>
        <taxon>Insecta</taxon>
        <taxon>Pterygota</taxon>
        <taxon>Neoptera</taxon>
        <taxon>Polyneoptera</taxon>
        <taxon>Phasmatodea</taxon>
        <taxon>Verophasmatodea</taxon>
        <taxon>Anareolatae</taxon>
        <taxon>Phasmatidae</taxon>
        <taxon>Eurycanthinae</taxon>
        <taxon>Dryococelus</taxon>
    </lineage>
</organism>
<accession>A0ABQ9H0R7</accession>
<dbReference type="EMBL" id="JARBHB010000008">
    <property type="protein sequence ID" value="KAJ8877806.1"/>
    <property type="molecule type" value="Genomic_DNA"/>
</dbReference>